<reference evidence="2 4" key="1">
    <citation type="submission" date="2008-03" db="EMBL/GenBank/DDBJ databases">
        <title>Annotation of Ixodes scapularis.</title>
        <authorList>
            <consortium name="Ixodes scapularis Genome Project Consortium"/>
            <person name="Caler E."/>
            <person name="Hannick L.I."/>
            <person name="Bidwell S."/>
            <person name="Joardar V."/>
            <person name="Thiagarajan M."/>
            <person name="Amedeo P."/>
            <person name="Galinsky K.J."/>
            <person name="Schobel S."/>
            <person name="Inman J."/>
            <person name="Hostetler J."/>
            <person name="Miller J."/>
            <person name="Hammond M."/>
            <person name="Megy K."/>
            <person name="Lawson D."/>
            <person name="Kodira C."/>
            <person name="Sutton G."/>
            <person name="Meyer J."/>
            <person name="Hill C.A."/>
            <person name="Birren B."/>
            <person name="Nene V."/>
            <person name="Collins F."/>
            <person name="Alarcon-Chaidez F."/>
            <person name="Wikel S."/>
            <person name="Strausberg R."/>
        </authorList>
    </citation>
    <scope>NUCLEOTIDE SEQUENCE [LARGE SCALE GENOMIC DNA]</scope>
    <source>
        <strain evidence="4">Wikel</strain>
        <strain evidence="2">Wikel colony</strain>
    </source>
</reference>
<organism>
    <name type="scientific">Ixodes scapularis</name>
    <name type="common">Black-legged tick</name>
    <name type="synonym">Deer tick</name>
    <dbReference type="NCBI Taxonomy" id="6945"/>
    <lineage>
        <taxon>Eukaryota</taxon>
        <taxon>Metazoa</taxon>
        <taxon>Ecdysozoa</taxon>
        <taxon>Arthropoda</taxon>
        <taxon>Chelicerata</taxon>
        <taxon>Arachnida</taxon>
        <taxon>Acari</taxon>
        <taxon>Parasitiformes</taxon>
        <taxon>Ixodida</taxon>
        <taxon>Ixodoidea</taxon>
        <taxon>Ixodidae</taxon>
        <taxon>Ixodinae</taxon>
        <taxon>Ixodes</taxon>
    </lineage>
</organism>
<dbReference type="InterPro" id="IPR043141">
    <property type="entry name" value="Ribosomal_uL10-like_sf"/>
</dbReference>
<dbReference type="OrthoDB" id="10262308at2759"/>
<dbReference type="Pfam" id="PF00466">
    <property type="entry name" value="Ribosomal_L10"/>
    <property type="match status" value="1"/>
</dbReference>
<dbReference type="Gene3D" id="3.30.70.1730">
    <property type="match status" value="1"/>
</dbReference>
<accession>B7QGQ2</accession>
<dbReference type="PANTHER" id="PTHR45841">
    <property type="entry name" value="MRNA TURNOVER PROTEIN 4 MRTO4"/>
    <property type="match status" value="1"/>
</dbReference>
<dbReference type="InterPro" id="IPR001790">
    <property type="entry name" value="Ribosomal_uL10"/>
</dbReference>
<dbReference type="Proteomes" id="UP000001555">
    <property type="component" value="Unassembled WGS sequence"/>
</dbReference>
<protein>
    <submittedName>
        <fullName evidence="2 3">mRNA turnover protein 4 mrt4, putative</fullName>
    </submittedName>
</protein>
<sequence length="57" mass="6685">MVKESQWFYFGKNKVMAVALGRCIDEDHRENLHRVSERLRGQCGLFFTNAPKEKVLT</sequence>
<dbReference type="VEuPathDB" id="VectorBase:ISCW014416"/>
<dbReference type="EMBL" id="ABJB010766887">
    <property type="status" value="NOT_ANNOTATED_CDS"/>
    <property type="molecule type" value="Genomic_DNA"/>
</dbReference>
<keyword evidence="5" id="KW-1267">Proteomics identification</keyword>
<dbReference type="HOGENOM" id="CLU_2998779_0_0_1"/>
<gene>
    <name evidence="2" type="ORF">IscW_ISCW014416</name>
</gene>
<dbReference type="AlphaFoldDB" id="B7QGQ2"/>
<evidence type="ECO:0000313" key="2">
    <source>
        <dbReference type="EMBL" id="EEC18024.1"/>
    </source>
</evidence>
<name>B7QGQ2_IXOSC</name>
<proteinExistence type="evidence at protein level"/>
<dbReference type="VEuPathDB" id="VectorBase:ISCP_019313"/>
<dbReference type="VEuPathDB" id="VectorBase:ISCI014416"/>
<evidence type="ECO:0000256" key="1">
    <source>
        <dbReference type="ARBA" id="ARBA00008889"/>
    </source>
</evidence>
<dbReference type="PANTHER" id="PTHR45841:SF1">
    <property type="entry name" value="MRNA TURNOVER PROTEIN 4 HOMOLOG"/>
    <property type="match status" value="1"/>
</dbReference>
<dbReference type="InParanoid" id="B7QGQ2"/>
<evidence type="ECO:0000313" key="4">
    <source>
        <dbReference type="Proteomes" id="UP000001555"/>
    </source>
</evidence>
<evidence type="ECO:0000313" key="3">
    <source>
        <dbReference type="EnsemblMetazoa" id="ISCW014416-PA"/>
    </source>
</evidence>
<keyword evidence="4" id="KW-1185">Reference proteome</keyword>
<reference evidence="3" key="2">
    <citation type="submission" date="2020-05" db="UniProtKB">
        <authorList>
            <consortium name="EnsemblMetazoa"/>
        </authorList>
    </citation>
    <scope>IDENTIFICATION</scope>
    <source>
        <strain evidence="3">wikel</strain>
    </source>
</reference>
<comment type="similarity">
    <text evidence="1">Belongs to the universal ribosomal protein uL10 family.</text>
</comment>
<dbReference type="EMBL" id="DS933205">
    <property type="protein sequence ID" value="EEC18024.1"/>
    <property type="molecule type" value="Genomic_DNA"/>
</dbReference>
<dbReference type="STRING" id="6945.B7QGQ2"/>
<dbReference type="PaxDb" id="6945-B7QGQ2"/>
<dbReference type="EnsemblMetazoa" id="ISCW014416-RA">
    <property type="protein sequence ID" value="ISCW014416-PA"/>
    <property type="gene ID" value="ISCW014416"/>
</dbReference>
<evidence type="ECO:0007829" key="5">
    <source>
        <dbReference type="PeptideAtlas" id="B7QGQ2"/>
    </source>
</evidence>
<dbReference type="InterPro" id="IPR051742">
    <property type="entry name" value="Ribosome_Assembly_uL10"/>
</dbReference>